<dbReference type="EMBL" id="WFLM01000002">
    <property type="protein sequence ID" value="KAB8039925.1"/>
    <property type="molecule type" value="Genomic_DNA"/>
</dbReference>
<keyword evidence="1" id="KW-0812">Transmembrane</keyword>
<name>A0A6N6VUA9_9BACT</name>
<dbReference type="SUPFAM" id="SSF53850">
    <property type="entry name" value="Periplasmic binding protein-like II"/>
    <property type="match status" value="1"/>
</dbReference>
<dbReference type="AlphaFoldDB" id="A0A6N6VUA9"/>
<evidence type="ECO:0000313" key="3">
    <source>
        <dbReference type="Proteomes" id="UP000437748"/>
    </source>
</evidence>
<protein>
    <submittedName>
        <fullName evidence="2">Transporter substrate-binding domain-containing protein</fullName>
    </submittedName>
</protein>
<organism evidence="2 3">
    <name type="scientific">Silvanigrella paludirubra</name>
    <dbReference type="NCBI Taxonomy" id="2499159"/>
    <lineage>
        <taxon>Bacteria</taxon>
        <taxon>Pseudomonadati</taxon>
        <taxon>Bdellovibrionota</taxon>
        <taxon>Oligoflexia</taxon>
        <taxon>Silvanigrellales</taxon>
        <taxon>Silvanigrellaceae</taxon>
        <taxon>Silvanigrella</taxon>
    </lineage>
</organism>
<sequence>MFKRKLYRLFHRNIEEKVIFHFKRLDLNRNKNVKVLPVTLLITFLLFIIQLNTHASTNRTTLLTPPSPGEFYYEVAQEIFKITGANVKTQIESYPSIYKKMNSTTPESKEIYATIAVLNENNIKKYHNILNIISIETSFYTLKDSKKNSKTVDEVKNLKGICVWLDSVLNKYLINQGFHNLIPVPTLNQCVNMLYTGKVDALYSSEAPLIKSAKTLDLDVTKLKKGYTPMRVTFFLALTKNASKEYVKKLTNSGKQFKSSGRYDEILDKYRKDLFLPQ</sequence>
<evidence type="ECO:0000313" key="2">
    <source>
        <dbReference type="EMBL" id="KAB8039925.1"/>
    </source>
</evidence>
<gene>
    <name evidence="2" type="ORF">GCL60_06595</name>
</gene>
<accession>A0A6N6VUA9</accession>
<dbReference type="Proteomes" id="UP000437748">
    <property type="component" value="Unassembled WGS sequence"/>
</dbReference>
<keyword evidence="1" id="KW-1133">Transmembrane helix</keyword>
<evidence type="ECO:0000256" key="1">
    <source>
        <dbReference type="SAM" id="Phobius"/>
    </source>
</evidence>
<feature type="transmembrane region" description="Helical" evidence="1">
    <location>
        <begin position="33"/>
        <end position="51"/>
    </location>
</feature>
<proteinExistence type="predicted"/>
<reference evidence="2 3" key="1">
    <citation type="submission" date="2019-10" db="EMBL/GenBank/DDBJ databases">
        <title>New species of Slilvanegrellaceae.</title>
        <authorList>
            <person name="Pitt A."/>
            <person name="Hahn M.W."/>
        </authorList>
    </citation>
    <scope>NUCLEOTIDE SEQUENCE [LARGE SCALE GENOMIC DNA]</scope>
    <source>
        <strain evidence="2 3">SP-Ram-0.45-NSY-1</strain>
    </source>
</reference>
<dbReference type="Gene3D" id="3.40.190.10">
    <property type="entry name" value="Periplasmic binding protein-like II"/>
    <property type="match status" value="2"/>
</dbReference>
<keyword evidence="3" id="KW-1185">Reference proteome</keyword>
<keyword evidence="1" id="KW-0472">Membrane</keyword>
<comment type="caution">
    <text evidence="2">The sequence shown here is derived from an EMBL/GenBank/DDBJ whole genome shotgun (WGS) entry which is preliminary data.</text>
</comment>